<comment type="caution">
    <text evidence="1">The sequence shown here is derived from an EMBL/GenBank/DDBJ whole genome shotgun (WGS) entry which is preliminary data.</text>
</comment>
<dbReference type="InterPro" id="IPR052727">
    <property type="entry name" value="Rab4/Rab5_effector"/>
</dbReference>
<reference evidence="1 2" key="1">
    <citation type="journal article" date="2017" name="Genome Biol. Evol.">
        <title>Phytophthora megakarya and P. palmivora, closely related causal agents of cacao black pod rot, underwent increases in genome sizes and gene numbers by different mechanisms.</title>
        <authorList>
            <person name="Ali S.S."/>
            <person name="Shao J."/>
            <person name="Lary D.J."/>
            <person name="Kronmiller B."/>
            <person name="Shen D."/>
            <person name="Strem M.D."/>
            <person name="Amoako-Attah I."/>
            <person name="Akrofi A.Y."/>
            <person name="Begoude B.A."/>
            <person name="Ten Hoopen G.M."/>
            <person name="Coulibaly K."/>
            <person name="Kebe B.I."/>
            <person name="Melnick R.L."/>
            <person name="Guiltinan M.J."/>
            <person name="Tyler B.M."/>
            <person name="Meinhardt L.W."/>
            <person name="Bailey B.A."/>
        </authorList>
    </citation>
    <scope>NUCLEOTIDE SEQUENCE [LARGE SCALE GENOMIC DNA]</scope>
    <source>
        <strain evidence="2">sbr112.9</strain>
    </source>
</reference>
<dbReference type="PANTHER" id="PTHR13510:SF44">
    <property type="entry name" value="RABENOSYN-5"/>
    <property type="match status" value="1"/>
</dbReference>
<accession>A0A2P4Y2J8</accession>
<dbReference type="PANTHER" id="PTHR13510">
    <property type="entry name" value="FYVE-FINGER-CONTAINING RAB5 EFFECTOR PROTEIN RABENOSYN-5-RELATED"/>
    <property type="match status" value="1"/>
</dbReference>
<organism evidence="1 2">
    <name type="scientific">Phytophthora palmivora</name>
    <dbReference type="NCBI Taxonomy" id="4796"/>
    <lineage>
        <taxon>Eukaryota</taxon>
        <taxon>Sar</taxon>
        <taxon>Stramenopiles</taxon>
        <taxon>Oomycota</taxon>
        <taxon>Peronosporomycetes</taxon>
        <taxon>Peronosporales</taxon>
        <taxon>Peronosporaceae</taxon>
        <taxon>Phytophthora</taxon>
    </lineage>
</organism>
<sequence length="89" mass="9870">MFFSFLFREITPGYVDVMGRGIFDLAGGELLKLVLPHATTSVMDGLLRERRQFKALTKKSVCSMCIRKKKSALSGTSECLSAPNIQVVK</sequence>
<dbReference type="EMBL" id="NCKW01006374">
    <property type="protein sequence ID" value="POM72045.1"/>
    <property type="molecule type" value="Genomic_DNA"/>
</dbReference>
<keyword evidence="2" id="KW-1185">Reference proteome</keyword>
<evidence type="ECO:0000313" key="1">
    <source>
        <dbReference type="EMBL" id="POM72045.1"/>
    </source>
</evidence>
<gene>
    <name evidence="1" type="ORF">PHPALM_11297</name>
</gene>
<name>A0A2P4Y2J8_9STRA</name>
<dbReference type="AlphaFoldDB" id="A0A2P4Y2J8"/>
<proteinExistence type="predicted"/>
<dbReference type="Proteomes" id="UP000237271">
    <property type="component" value="Unassembled WGS sequence"/>
</dbReference>
<evidence type="ECO:0000313" key="2">
    <source>
        <dbReference type="Proteomes" id="UP000237271"/>
    </source>
</evidence>
<protein>
    <submittedName>
        <fullName evidence="1">Uncharacterized protein</fullName>
    </submittedName>
</protein>